<evidence type="ECO:0000313" key="5">
    <source>
        <dbReference type="Proteomes" id="UP000366065"/>
    </source>
</evidence>
<evidence type="ECO:0000256" key="1">
    <source>
        <dbReference type="NCBIfam" id="TIGR02257"/>
    </source>
</evidence>
<gene>
    <name evidence="4" type="ORF">PCA20602_00064</name>
</gene>
<dbReference type="Pfam" id="PF02514">
    <property type="entry name" value="CobN-Mg_chel"/>
    <property type="match status" value="1"/>
</dbReference>
<dbReference type="EMBL" id="CABPRV010000001">
    <property type="protein sequence ID" value="VVD60192.1"/>
    <property type="molecule type" value="Genomic_DNA"/>
</dbReference>
<dbReference type="InterPro" id="IPR011953">
    <property type="entry name" value="Cobalto_CobN"/>
</dbReference>
<dbReference type="RefSeq" id="WP_150719496.1">
    <property type="nucleotide sequence ID" value="NZ_CABPRV010000001.1"/>
</dbReference>
<protein>
    <recommendedName>
        <fullName evidence="1">Cobaltochelatase subunit CobN</fullName>
        <ecNumber evidence="1">6.6.1.2</ecNumber>
    </recommendedName>
</protein>
<feature type="domain" description="CobN/magnesium chelatase" evidence="3">
    <location>
        <begin position="140"/>
        <end position="1251"/>
    </location>
</feature>
<dbReference type="NCBIfam" id="TIGR02257">
    <property type="entry name" value="cobalto_cobN"/>
    <property type="match status" value="1"/>
</dbReference>
<name>A0ABY6VL40_9BURK</name>
<comment type="caution">
    <text evidence="4">The sequence shown here is derived from an EMBL/GenBank/DDBJ whole genome shotgun (WGS) entry which is preliminary data.</text>
</comment>
<feature type="region of interest" description="Disordered" evidence="2">
    <location>
        <begin position="850"/>
        <end position="869"/>
    </location>
</feature>
<dbReference type="PANTHER" id="PTHR44119:SF4">
    <property type="entry name" value="AEROBIC COBALTOCHELATASE SUBUNIT COBN"/>
    <property type="match status" value="1"/>
</dbReference>
<dbReference type="InterPro" id="IPR003672">
    <property type="entry name" value="CobN/Mg_chltase"/>
</dbReference>
<dbReference type="EC" id="6.6.1.2" evidence="1"/>
<proteinExistence type="predicted"/>
<sequence length="1274" mass="141474">MHLLRTVPGGFVDDAAGVIRIDQQPADIVVLSSADTTLSLLASVVERLGDDFPSLRLANVTYLRQPASVDFYVDDVLQHARVVVVDHLGGEAYWPYGIERIVELAQRRAQMLVMFSGDLQEDPNLTALSTASPEFCTRLWRYLRQGGPVNAEAFLRAIAWHALGWGDEPPLPVAVPNATLYHPNPRSPTRVATMDDWQACWHAGAPVVAILFYRAHLQAANTGVFDALIDALSARGLNPLPIAITSLKDALSRDVVQQLCDTYDVSLVLNTTAFSTSTPEDPRQSQVFGSDAPVLQVILSGGNRDDWVKDNQGLNSRDIAMHVALPEVDGRIITRAISFKGLDYRCPRTEVDVVRYQPDKERVAFVAELSRRWCLLRTKPNAQKRLALVLANYPASEGRIGNGVGLDTPASVVEILTLLRDEGYRVDELPDDGEALMARLTRGVTNDPETRALRPAFQSYALDDYLAAFAQLPADVRDALNERWGPADQDPTVRQGRFMIAGWRCGNVFVGIQPSRSRIDGDYASYHDAELVPPHAYLAFYFWLRHTVEVDAVVHVGKHGSLEWLPGKSVAPSDSCWPDLTLGPLPHLYPFIVNDPGEGSQAKRRAQAVIIDHLMPPLTRAESYGPLQDLERQVDEYYEALMVDARRARLLRSTILETIVRHRLHEELSLDAPNDTDAEDELLTRVDTWLCELKETQIRDGLHIFGRSPTGRERRDTLLALMRFPVRGGQGRDASLIDALAKDLQIDDRFDPLKAEWSAPWDGPRPALLAQVSDAPWRHQGDTRERLELLATNLLETLTGQDAAPAASLEGKTLHLSATREVLARARDEVLPSLDACGSEELRHLRRGLEGRFVPPGPSGAPSRGRPDVLPTGRNFYSVDTRAIPTQTAWALGVKSARQLIERHLQDHGDYPRAIGLSVWGTATMRTGGDDIAQAFALLGVRPKWAAGSHRVTDFEILPPGGMERPRIDVTLRVSGFFRDAFPNVMHLFDAAVQAVAALDEPEDINPIRARVLRERDAWMARGLDADEARKRAGWRVFSSRPGTYGAGLQEMIDNGLWQTDEDLAQAYRESGGYAYAQASAGEQAHGVFATRLASIDVVLQNQDNREHDVLDSNDYYQFQGGMTAAVRHFSGQQPEVYHADHSRPDAPRVRPLTEEIARVIRARVVNPKWLDGVKRHGYKGAAEIAATVDYLFGYDATARVVSDHQYGLVTDACLNDAHTREFMQRHNPQALRGVCERLLEAIGRGLWQSPGAYREQIENHLLAVGQEIERSVS</sequence>
<dbReference type="Proteomes" id="UP000366065">
    <property type="component" value="Unassembled WGS sequence"/>
</dbReference>
<reference evidence="4 5" key="1">
    <citation type="submission" date="2019-08" db="EMBL/GenBank/DDBJ databases">
        <authorList>
            <person name="Peeters C."/>
        </authorList>
    </citation>
    <scope>NUCLEOTIDE SEQUENCE [LARGE SCALE GENOMIC DNA]</scope>
    <source>
        <strain evidence="4 5">LMG 20602</strain>
    </source>
</reference>
<keyword evidence="5" id="KW-1185">Reference proteome</keyword>
<evidence type="ECO:0000256" key="2">
    <source>
        <dbReference type="SAM" id="MobiDB-lite"/>
    </source>
</evidence>
<dbReference type="CDD" id="cd10150">
    <property type="entry name" value="CobN_like"/>
    <property type="match status" value="1"/>
</dbReference>
<dbReference type="PANTHER" id="PTHR44119">
    <property type="entry name" value="MAGNESIUM-CHELATASE SUBUNIT CHLH, CHLOROPLASTIC"/>
    <property type="match status" value="1"/>
</dbReference>
<evidence type="ECO:0000259" key="3">
    <source>
        <dbReference type="Pfam" id="PF02514"/>
    </source>
</evidence>
<evidence type="ECO:0000313" key="4">
    <source>
        <dbReference type="EMBL" id="VVD60192.1"/>
    </source>
</evidence>
<accession>A0ABY6VL40</accession>
<organism evidence="4 5">
    <name type="scientific">Pandoraea capi</name>
    <dbReference type="NCBI Taxonomy" id="2508286"/>
    <lineage>
        <taxon>Bacteria</taxon>
        <taxon>Pseudomonadati</taxon>
        <taxon>Pseudomonadota</taxon>
        <taxon>Betaproteobacteria</taxon>
        <taxon>Burkholderiales</taxon>
        <taxon>Burkholderiaceae</taxon>
        <taxon>Pandoraea</taxon>
    </lineage>
</organism>